<dbReference type="SUPFAM" id="SSF53335">
    <property type="entry name" value="S-adenosyl-L-methionine-dependent methyltransferases"/>
    <property type="match status" value="1"/>
</dbReference>
<dbReference type="InterPro" id="IPR013216">
    <property type="entry name" value="Methyltransf_11"/>
</dbReference>
<dbReference type="Pfam" id="PF08241">
    <property type="entry name" value="Methyltransf_11"/>
    <property type="match status" value="1"/>
</dbReference>
<dbReference type="InterPro" id="IPR029063">
    <property type="entry name" value="SAM-dependent_MTases_sf"/>
</dbReference>
<evidence type="ECO:0000313" key="6">
    <source>
        <dbReference type="Proteomes" id="UP000308730"/>
    </source>
</evidence>
<keyword evidence="3" id="KW-0808">Transferase</keyword>
<dbReference type="PANTHER" id="PTHR44942">
    <property type="entry name" value="METHYLTRANSF_11 DOMAIN-CONTAINING PROTEIN"/>
    <property type="match status" value="1"/>
</dbReference>
<name>A0A4S4MUJ3_9APHY</name>
<evidence type="ECO:0000256" key="3">
    <source>
        <dbReference type="ARBA" id="ARBA00022679"/>
    </source>
</evidence>
<dbReference type="Proteomes" id="UP000308730">
    <property type="component" value="Unassembled WGS sequence"/>
</dbReference>
<dbReference type="PANTHER" id="PTHR44942:SF4">
    <property type="entry name" value="METHYLTRANSFERASE TYPE 11 DOMAIN-CONTAINING PROTEIN"/>
    <property type="match status" value="1"/>
</dbReference>
<dbReference type="AlphaFoldDB" id="A0A4S4MUJ3"/>
<dbReference type="Gene3D" id="3.40.50.150">
    <property type="entry name" value="Vaccinia Virus protein VP39"/>
    <property type="match status" value="1"/>
</dbReference>
<evidence type="ECO:0000256" key="2">
    <source>
        <dbReference type="ARBA" id="ARBA00022603"/>
    </source>
</evidence>
<keyword evidence="6" id="KW-1185">Reference proteome</keyword>
<evidence type="ECO:0000313" key="5">
    <source>
        <dbReference type="EMBL" id="THH29909.1"/>
    </source>
</evidence>
<proteinExistence type="inferred from homology"/>
<comment type="similarity">
    <text evidence="1">Belongs to the methyltransferase superfamily.</text>
</comment>
<organism evidence="5 6">
    <name type="scientific">Antrodiella citrinella</name>
    <dbReference type="NCBI Taxonomy" id="2447956"/>
    <lineage>
        <taxon>Eukaryota</taxon>
        <taxon>Fungi</taxon>
        <taxon>Dikarya</taxon>
        <taxon>Basidiomycota</taxon>
        <taxon>Agaricomycotina</taxon>
        <taxon>Agaricomycetes</taxon>
        <taxon>Polyporales</taxon>
        <taxon>Steccherinaceae</taxon>
        <taxon>Antrodiella</taxon>
    </lineage>
</organism>
<dbReference type="InterPro" id="IPR051052">
    <property type="entry name" value="Diverse_substrate_MTase"/>
</dbReference>
<dbReference type="GO" id="GO:0032259">
    <property type="term" value="P:methylation"/>
    <property type="evidence" value="ECO:0007669"/>
    <property type="project" value="UniProtKB-KW"/>
</dbReference>
<feature type="domain" description="Methyltransferase type 11" evidence="4">
    <location>
        <begin position="1"/>
        <end position="68"/>
    </location>
</feature>
<dbReference type="OrthoDB" id="10027013at2759"/>
<evidence type="ECO:0000256" key="1">
    <source>
        <dbReference type="ARBA" id="ARBA00008361"/>
    </source>
</evidence>
<comment type="caution">
    <text evidence="5">The sequence shown here is derived from an EMBL/GenBank/DDBJ whole genome shotgun (WGS) entry which is preliminary data.</text>
</comment>
<keyword evidence="2" id="KW-0489">Methyltransferase</keyword>
<dbReference type="EMBL" id="SGPM01000102">
    <property type="protein sequence ID" value="THH29909.1"/>
    <property type="molecule type" value="Genomic_DNA"/>
</dbReference>
<protein>
    <recommendedName>
        <fullName evidence="4">Methyltransferase type 11 domain-containing protein</fullName>
    </recommendedName>
</protein>
<dbReference type="CDD" id="cd02440">
    <property type="entry name" value="AdoMet_MTases"/>
    <property type="match status" value="1"/>
</dbReference>
<reference evidence="5 6" key="1">
    <citation type="submission" date="2019-02" db="EMBL/GenBank/DDBJ databases">
        <title>Genome sequencing of the rare red list fungi Antrodiella citrinella (Flaviporus citrinellus).</title>
        <authorList>
            <person name="Buettner E."/>
            <person name="Kellner H."/>
        </authorList>
    </citation>
    <scope>NUCLEOTIDE SEQUENCE [LARGE SCALE GENOMIC DNA]</scope>
    <source>
        <strain evidence="5 6">DSM 108506</strain>
    </source>
</reference>
<dbReference type="GO" id="GO:0008757">
    <property type="term" value="F:S-adenosylmethionine-dependent methyltransferase activity"/>
    <property type="evidence" value="ECO:0007669"/>
    <property type="project" value="InterPro"/>
</dbReference>
<accession>A0A4S4MUJ3</accession>
<sequence>MLEEARKVPKPVELKGTLEYVQSPAETLPFLEDSSVDVIISAQAAHWFDWQKLWREAARVLRKDGTIAAWSFFPHNKGYSEFRLTKYPSATPLINAYSQGNDPTDSIGPHWERPGRTILDDHLRQIPDPQDVAPDQFHDFQRVFFRGDHHEYLPQDQSKPIILQKTVTWEGLLAYLHTFSAYHTYQQQHPEDSKNSDGDVAVRFWKKLVEHVAEQTGNKPVESTDEIQIEWPIALIVAKRS</sequence>
<evidence type="ECO:0000259" key="4">
    <source>
        <dbReference type="Pfam" id="PF08241"/>
    </source>
</evidence>
<gene>
    <name evidence="5" type="ORF">EUX98_g4295</name>
</gene>